<dbReference type="PANTHER" id="PTHR33480:SF1">
    <property type="entry name" value="TYR RECOMBINASE DOMAIN-CONTAINING PROTEIN"/>
    <property type="match status" value="1"/>
</dbReference>
<dbReference type="EMBL" id="OU892291">
    <property type="protein sequence ID" value="CAG9763774.1"/>
    <property type="molecule type" value="Genomic_DNA"/>
</dbReference>
<accession>A0A9N9QLI4</accession>
<dbReference type="PANTHER" id="PTHR33480">
    <property type="entry name" value="SET DOMAIN-CONTAINING PROTEIN-RELATED"/>
    <property type="match status" value="1"/>
</dbReference>
<evidence type="ECO:0000256" key="1">
    <source>
        <dbReference type="SAM" id="MobiDB-lite"/>
    </source>
</evidence>
<evidence type="ECO:0000313" key="3">
    <source>
        <dbReference type="Proteomes" id="UP001152799"/>
    </source>
</evidence>
<feature type="compositionally biased region" description="Acidic residues" evidence="1">
    <location>
        <begin position="725"/>
        <end position="743"/>
    </location>
</feature>
<keyword evidence="3" id="KW-1185">Reference proteome</keyword>
<evidence type="ECO:0000313" key="2">
    <source>
        <dbReference type="EMBL" id="CAG9763774.1"/>
    </source>
</evidence>
<proteinExistence type="predicted"/>
<sequence>MPFKASTYFEQQKPHLFQQEDLLKKYGHVSPTPTLQMAEVSSTEKVHATRLQYLKSINEASSSNNKDSIDEFNKSIDEDIISSTIRESDSCEDNDSGEEYNPKPDQECDSDSSSSDPEDIDLHEHEETYLNAQHNLYNNDKINTSEDKMDETAAALDSPVKVITKKGNLIATKKKRIWNKRDHCYFCYEDVTKFSRHVVRHHQNETKVQEILALKKGDKRRKNLFNKLRNEGNFMKSTCGENIVPIRKPVGNIAQPTQSTYLPCKYCKGFYKKEALYRHVKKCVHNDGPETGRTLAQSEGQSLLSTYKFSDTLRKEVFPKMRADNVSFVAKTDPLICAVAARYLKSHRDKQFYLVASRKMRQLASLLIEIKKKIKVKCLLEALDPTYYDHIVASTKAIARFDSEAETYGAPSLASNMGTQLKECIDVACNMLLKKFRTETESMQNLKALKDLISSEWQYDVSTIANHDLSQKKWNKPSLIPLAEDLTLLRSYLLSEAEKCRNALETNPRDEKAFKILQEICYIQLLLLNRRRAGELQRITLHTYTTHINNDYKSSEFDNCISENEKILMKSFKRIVIKGKRGRGVPVLFTEEMVKNTDILLKNRDQFMKQNNIFLFGNIKSSSCISGTQVMYKHVRVAGVKNAAALTSTKLRKHLATMSQVINLSEQDLEQLAIFMGHTSDIHKTYYRLPNDVYQMAKVSKLLLLNERGEAAKFKGKRLDEIDINLDPIEEEPSEDENEDSEGMAEYSFSSNSNEKINEPSTSNTQMTATDCSVMEKAARGKKRILEPWKETQKKMALSYFKDHLKRKIAPKKNECMMLKEEHAETFSNKSWEKIKIFIVNTYTKM</sequence>
<feature type="region of interest" description="Disordered" evidence="1">
    <location>
        <begin position="83"/>
        <end position="119"/>
    </location>
</feature>
<name>A0A9N9QLI4_9CUCU</name>
<feature type="compositionally biased region" description="Polar residues" evidence="1">
    <location>
        <begin position="748"/>
        <end position="767"/>
    </location>
</feature>
<dbReference type="Proteomes" id="UP001152799">
    <property type="component" value="Chromosome 15"/>
</dbReference>
<feature type="region of interest" description="Disordered" evidence="1">
    <location>
        <begin position="725"/>
        <end position="767"/>
    </location>
</feature>
<gene>
    <name evidence="2" type="ORF">CEUTPL_LOCUS4430</name>
</gene>
<dbReference type="AlphaFoldDB" id="A0A9N9QLI4"/>
<dbReference type="OrthoDB" id="8430171at2759"/>
<organism evidence="2 3">
    <name type="scientific">Ceutorhynchus assimilis</name>
    <name type="common">cabbage seed weevil</name>
    <dbReference type="NCBI Taxonomy" id="467358"/>
    <lineage>
        <taxon>Eukaryota</taxon>
        <taxon>Metazoa</taxon>
        <taxon>Ecdysozoa</taxon>
        <taxon>Arthropoda</taxon>
        <taxon>Hexapoda</taxon>
        <taxon>Insecta</taxon>
        <taxon>Pterygota</taxon>
        <taxon>Neoptera</taxon>
        <taxon>Endopterygota</taxon>
        <taxon>Coleoptera</taxon>
        <taxon>Polyphaga</taxon>
        <taxon>Cucujiformia</taxon>
        <taxon>Curculionidae</taxon>
        <taxon>Ceutorhynchinae</taxon>
        <taxon>Ceutorhynchus</taxon>
    </lineage>
</organism>
<protein>
    <submittedName>
        <fullName evidence="2">Uncharacterized protein</fullName>
    </submittedName>
</protein>
<reference evidence="2" key="1">
    <citation type="submission" date="2022-01" db="EMBL/GenBank/DDBJ databases">
        <authorList>
            <person name="King R."/>
        </authorList>
    </citation>
    <scope>NUCLEOTIDE SEQUENCE</scope>
</reference>